<proteinExistence type="predicted"/>
<name>A0A034W302_BACDO</name>
<evidence type="ECO:0000313" key="2">
    <source>
        <dbReference type="EMBL" id="JAC49089.1"/>
    </source>
</evidence>
<organism evidence="2">
    <name type="scientific">Bactrocera dorsalis</name>
    <name type="common">Oriental fruit fly</name>
    <name type="synonym">Dacus dorsalis</name>
    <dbReference type="NCBI Taxonomy" id="27457"/>
    <lineage>
        <taxon>Eukaryota</taxon>
        <taxon>Metazoa</taxon>
        <taxon>Ecdysozoa</taxon>
        <taxon>Arthropoda</taxon>
        <taxon>Hexapoda</taxon>
        <taxon>Insecta</taxon>
        <taxon>Pterygota</taxon>
        <taxon>Neoptera</taxon>
        <taxon>Endopterygota</taxon>
        <taxon>Diptera</taxon>
        <taxon>Brachycera</taxon>
        <taxon>Muscomorpha</taxon>
        <taxon>Tephritoidea</taxon>
        <taxon>Tephritidae</taxon>
        <taxon>Bactrocera</taxon>
        <taxon>Bactrocera</taxon>
    </lineage>
</organism>
<evidence type="ECO:0000256" key="1">
    <source>
        <dbReference type="SAM" id="SignalP"/>
    </source>
</evidence>
<keyword evidence="1" id="KW-0732">Signal</keyword>
<reference evidence="2" key="1">
    <citation type="journal article" date="2014" name="BMC Genomics">
        <title>Characterizing the developmental transcriptome of the oriental fruit fly, Bactrocera dorsalis (Diptera: Tephritidae) through comparative genomic analysis with Drosophila melanogaster utilizing modENCODE datasets.</title>
        <authorList>
            <person name="Geib S.M."/>
            <person name="Calla B."/>
            <person name="Hall B."/>
            <person name="Hou S."/>
            <person name="Manoukis N.C."/>
        </authorList>
    </citation>
    <scope>NUCLEOTIDE SEQUENCE</scope>
    <source>
        <strain evidence="2">Punador</strain>
    </source>
</reference>
<feature type="non-terminal residue" evidence="2">
    <location>
        <position position="1"/>
    </location>
</feature>
<dbReference type="EMBL" id="GAKP01009863">
    <property type="protein sequence ID" value="JAC49089.1"/>
    <property type="molecule type" value="Transcribed_RNA"/>
</dbReference>
<feature type="chain" id="PRO_5001557490" evidence="1">
    <location>
        <begin position="22"/>
        <end position="414"/>
    </location>
</feature>
<accession>A0A034W302</accession>
<feature type="signal peptide" evidence="1">
    <location>
        <begin position="1"/>
        <end position="21"/>
    </location>
</feature>
<sequence>NIPNFFLSTSALCIFLQCLITKETHKLRSTKTKKPKKIRKSKMCNPYYNCSNYCCTSPANKKCQSSSRLDECHRLVHLLHHWYDTPEMPKKCTCCEQIKCKKNNLLHKLCPVPGLRGETMKQVLGMPTIPLCVCPALNYTTVVPKTEACEEAIIQKSIPKVERDAAGRLLFELNESAVRPRKRGGATQKRQINTFLKGLKNWYAKQMKGTARLRTARDTGAAYVDTKPRKQKANRKQKRNSAARNSYHWTPIFSDFNFACEDDESPTDSPADSILSIISGTRVTIITTKPDVEVVDETIAMEDITNLLKQIQAKPKRPILFHSPFNRDVVWTWRNYDPLNDLPKTLEKKKRKRKQPRKSEYTPWTMNIVNDLIEGKPVSDKQFKTNTELQSVVNELALEIKQGKMRRVKHSGKL</sequence>
<protein>
    <submittedName>
        <fullName evidence="2">Uncharacterized protein</fullName>
    </submittedName>
</protein>
<dbReference type="AlphaFoldDB" id="A0A034W302"/>